<protein>
    <submittedName>
        <fullName evidence="1">Uncharacterized protein</fullName>
    </submittedName>
</protein>
<reference evidence="1 2" key="1">
    <citation type="journal article" date="2014" name="BMC Genomics">
        <title>Genome sequencing of four Aureobasidium pullulans varieties: biotechnological potential, stress tolerance, and description of new species.</title>
        <authorList>
            <person name="Gostin Ar C."/>
            <person name="Ohm R.A."/>
            <person name="Kogej T."/>
            <person name="Sonjak S."/>
            <person name="Turk M."/>
            <person name="Zajc J."/>
            <person name="Zalar P."/>
            <person name="Grube M."/>
            <person name="Sun H."/>
            <person name="Han J."/>
            <person name="Sharma A."/>
            <person name="Chiniquy J."/>
            <person name="Ngan C.Y."/>
            <person name="Lipzen A."/>
            <person name="Barry K."/>
            <person name="Grigoriev I.V."/>
            <person name="Gunde-Cimerman N."/>
        </authorList>
    </citation>
    <scope>NUCLEOTIDE SEQUENCE [LARGE SCALE GENOMIC DNA]</scope>
    <source>
        <strain evidence="1 2">EXF-150</strain>
    </source>
</reference>
<dbReference type="Proteomes" id="UP000030706">
    <property type="component" value="Unassembled WGS sequence"/>
</dbReference>
<dbReference type="RefSeq" id="XP_029764864.1">
    <property type="nucleotide sequence ID" value="XM_029909596.1"/>
</dbReference>
<evidence type="ECO:0000313" key="1">
    <source>
        <dbReference type="EMBL" id="KEQ88677.1"/>
    </source>
</evidence>
<organism evidence="1 2">
    <name type="scientific">Aureobasidium pullulans EXF-150</name>
    <dbReference type="NCBI Taxonomy" id="1043002"/>
    <lineage>
        <taxon>Eukaryota</taxon>
        <taxon>Fungi</taxon>
        <taxon>Dikarya</taxon>
        <taxon>Ascomycota</taxon>
        <taxon>Pezizomycotina</taxon>
        <taxon>Dothideomycetes</taxon>
        <taxon>Dothideomycetidae</taxon>
        <taxon>Dothideales</taxon>
        <taxon>Saccotheciaceae</taxon>
        <taxon>Aureobasidium</taxon>
    </lineage>
</organism>
<sequence length="161" mass="17871">MLARLADILTGTRRRINPSVVLVLRRPHSTSLLHIVPETGDVECVKYTSPAFTHRGTTERSREQIGTVSLYDTKHDVDEFLKEISTRATKILSGHETLNAGSDSVLPIEQALRSAVSESLESRSGHSRKTGNQSFPIFLVHIDRPKPGQILTDDDLTSFPK</sequence>
<dbReference type="OrthoDB" id="4168609at2759"/>
<dbReference type="GeneID" id="40751902"/>
<keyword evidence="2" id="KW-1185">Reference proteome</keyword>
<accession>A0A074Y3D1</accession>
<dbReference type="AlphaFoldDB" id="A0A074Y3D1"/>
<proteinExistence type="predicted"/>
<dbReference type="EMBL" id="KL584975">
    <property type="protein sequence ID" value="KEQ88677.1"/>
    <property type="molecule type" value="Genomic_DNA"/>
</dbReference>
<name>A0A074Y3D1_AURPU</name>
<dbReference type="HOGENOM" id="CLU_144894_0_0_1"/>
<evidence type="ECO:0000313" key="2">
    <source>
        <dbReference type="Proteomes" id="UP000030706"/>
    </source>
</evidence>
<gene>
    <name evidence="1" type="ORF">M438DRAFT_402508</name>
</gene>